<name>A0A0A9A9P5_ARUDO</name>
<dbReference type="AlphaFoldDB" id="A0A0A9A9P5"/>
<proteinExistence type="predicted"/>
<protein>
    <submittedName>
        <fullName evidence="1">Uncharacterized protein</fullName>
    </submittedName>
</protein>
<accession>A0A0A9A9P5</accession>
<reference evidence="1" key="2">
    <citation type="journal article" date="2015" name="Data Brief">
        <title>Shoot transcriptome of the giant reed, Arundo donax.</title>
        <authorList>
            <person name="Barrero R.A."/>
            <person name="Guerrero F.D."/>
            <person name="Moolhuijzen P."/>
            <person name="Goolsby J.A."/>
            <person name="Tidwell J."/>
            <person name="Bellgard S.E."/>
            <person name="Bellgard M.I."/>
        </authorList>
    </citation>
    <scope>NUCLEOTIDE SEQUENCE</scope>
    <source>
        <tissue evidence="1">Shoot tissue taken approximately 20 cm above the soil surface</tissue>
    </source>
</reference>
<dbReference type="EMBL" id="GBRH01251277">
    <property type="protein sequence ID" value="JAD46618.1"/>
    <property type="molecule type" value="Transcribed_RNA"/>
</dbReference>
<reference evidence="1" key="1">
    <citation type="submission" date="2014-09" db="EMBL/GenBank/DDBJ databases">
        <authorList>
            <person name="Magalhaes I.L.F."/>
            <person name="Oliveira U."/>
            <person name="Santos F.R."/>
            <person name="Vidigal T.H.D.A."/>
            <person name="Brescovit A.D."/>
            <person name="Santos A.J."/>
        </authorList>
    </citation>
    <scope>NUCLEOTIDE SEQUENCE</scope>
    <source>
        <tissue evidence="1">Shoot tissue taken approximately 20 cm above the soil surface</tissue>
    </source>
</reference>
<sequence>MLMAFLANAQLSTLFFF</sequence>
<evidence type="ECO:0000313" key="1">
    <source>
        <dbReference type="EMBL" id="JAD46618.1"/>
    </source>
</evidence>
<organism evidence="1">
    <name type="scientific">Arundo donax</name>
    <name type="common">Giant reed</name>
    <name type="synonym">Donax arundinaceus</name>
    <dbReference type="NCBI Taxonomy" id="35708"/>
    <lineage>
        <taxon>Eukaryota</taxon>
        <taxon>Viridiplantae</taxon>
        <taxon>Streptophyta</taxon>
        <taxon>Embryophyta</taxon>
        <taxon>Tracheophyta</taxon>
        <taxon>Spermatophyta</taxon>
        <taxon>Magnoliopsida</taxon>
        <taxon>Liliopsida</taxon>
        <taxon>Poales</taxon>
        <taxon>Poaceae</taxon>
        <taxon>PACMAD clade</taxon>
        <taxon>Arundinoideae</taxon>
        <taxon>Arundineae</taxon>
        <taxon>Arundo</taxon>
    </lineage>
</organism>